<reference evidence="2 3" key="1">
    <citation type="submission" date="2018-11" db="EMBL/GenBank/DDBJ databases">
        <authorList>
            <consortium name="Pathogen Informatics"/>
        </authorList>
    </citation>
    <scope>NUCLEOTIDE SEQUENCE [LARGE SCALE GENOMIC DNA]</scope>
</reference>
<dbReference type="Pfam" id="PF00620">
    <property type="entry name" value="RhoGAP"/>
    <property type="match status" value="1"/>
</dbReference>
<evidence type="ECO:0000313" key="2">
    <source>
        <dbReference type="EMBL" id="VDO32101.1"/>
    </source>
</evidence>
<dbReference type="OrthoDB" id="27389at2759"/>
<reference evidence="4" key="2">
    <citation type="submission" date="2019-09" db="UniProtKB">
        <authorList>
            <consortium name="WormBaseParasite"/>
        </authorList>
    </citation>
    <scope>IDENTIFICATION</scope>
</reference>
<gene>
    <name evidence="2" type="ORF">HPBE_LOCUS3206</name>
</gene>
<evidence type="ECO:0000313" key="3">
    <source>
        <dbReference type="Proteomes" id="UP000050761"/>
    </source>
</evidence>
<evidence type="ECO:0000313" key="4">
    <source>
        <dbReference type="WBParaSite" id="HPBE_0000320501-mRNA-1"/>
    </source>
</evidence>
<evidence type="ECO:0000259" key="1">
    <source>
        <dbReference type="PROSITE" id="PS50238"/>
    </source>
</evidence>
<dbReference type="GO" id="GO:0007165">
    <property type="term" value="P:signal transduction"/>
    <property type="evidence" value="ECO:0007669"/>
    <property type="project" value="InterPro"/>
</dbReference>
<dbReference type="PROSITE" id="PS50238">
    <property type="entry name" value="RHOGAP"/>
    <property type="match status" value="1"/>
</dbReference>
<accession>A0A183FAL3</accession>
<dbReference type="PANTHER" id="PTHR23179">
    <property type="entry name" value="T-CELL ACTIVATION RHO GTPASE ACTIVATING PROTEIN-RELATED"/>
    <property type="match status" value="1"/>
</dbReference>
<sequence>MERGLVPDYKKYGTHVLASVLKDYLRSIPGKILLSGNHDLWIKEVVDEQDHDKKVLFDSITFEMEPDLSSSVQITACTTLLGLLPKAHSILLANVL</sequence>
<dbReference type="EMBL" id="UZAH01007037">
    <property type="protein sequence ID" value="VDO32101.1"/>
    <property type="molecule type" value="Genomic_DNA"/>
</dbReference>
<keyword evidence="3" id="KW-1185">Reference proteome</keyword>
<dbReference type="Proteomes" id="UP000050761">
    <property type="component" value="Unassembled WGS sequence"/>
</dbReference>
<accession>A0A3P7UBN7</accession>
<dbReference type="Gene3D" id="1.10.555.10">
    <property type="entry name" value="Rho GTPase activation protein"/>
    <property type="match status" value="1"/>
</dbReference>
<dbReference type="WBParaSite" id="HPBE_0000320501-mRNA-1">
    <property type="protein sequence ID" value="HPBE_0000320501-mRNA-1"/>
    <property type="gene ID" value="HPBE_0000320501"/>
</dbReference>
<dbReference type="InterPro" id="IPR008936">
    <property type="entry name" value="Rho_GTPase_activation_prot"/>
</dbReference>
<dbReference type="InterPro" id="IPR000198">
    <property type="entry name" value="RhoGAP_dom"/>
</dbReference>
<feature type="domain" description="Rho-GAP" evidence="1">
    <location>
        <begin position="1"/>
        <end position="96"/>
    </location>
</feature>
<protein>
    <submittedName>
        <fullName evidence="4">Rho-GAP domain-containing protein</fullName>
    </submittedName>
</protein>
<dbReference type="PANTHER" id="PTHR23179:SF3">
    <property type="entry name" value="RHO GTPASE-ACTIVATING PROTEIN 20"/>
    <property type="match status" value="1"/>
</dbReference>
<dbReference type="AlphaFoldDB" id="A0A183FAL3"/>
<organism evidence="3 4">
    <name type="scientific">Heligmosomoides polygyrus</name>
    <name type="common">Parasitic roundworm</name>
    <dbReference type="NCBI Taxonomy" id="6339"/>
    <lineage>
        <taxon>Eukaryota</taxon>
        <taxon>Metazoa</taxon>
        <taxon>Ecdysozoa</taxon>
        <taxon>Nematoda</taxon>
        <taxon>Chromadorea</taxon>
        <taxon>Rhabditida</taxon>
        <taxon>Rhabditina</taxon>
        <taxon>Rhabditomorpha</taxon>
        <taxon>Strongyloidea</taxon>
        <taxon>Heligmosomidae</taxon>
        <taxon>Heligmosomoides</taxon>
    </lineage>
</organism>
<dbReference type="GO" id="GO:0005096">
    <property type="term" value="F:GTPase activator activity"/>
    <property type="evidence" value="ECO:0007669"/>
    <property type="project" value="TreeGrafter"/>
</dbReference>
<proteinExistence type="predicted"/>
<dbReference type="SUPFAM" id="SSF48350">
    <property type="entry name" value="GTPase activation domain, GAP"/>
    <property type="match status" value="1"/>
</dbReference>
<name>A0A183FAL3_HELPZ</name>